<keyword evidence="3" id="KW-0479">Metal-binding</keyword>
<dbReference type="EMBL" id="JBHSON010000038">
    <property type="protein sequence ID" value="MFC5748989.1"/>
    <property type="molecule type" value="Genomic_DNA"/>
</dbReference>
<evidence type="ECO:0000256" key="1">
    <source>
        <dbReference type="ARBA" id="ARBA00007963"/>
    </source>
</evidence>
<evidence type="ECO:0000256" key="3">
    <source>
        <dbReference type="ARBA" id="ARBA00022723"/>
    </source>
</evidence>
<feature type="domain" description="Archease" evidence="6">
    <location>
        <begin position="23"/>
        <end position="155"/>
    </location>
</feature>
<dbReference type="InterPro" id="IPR023572">
    <property type="entry name" value="Archease_dom"/>
</dbReference>
<evidence type="ECO:0000256" key="2">
    <source>
        <dbReference type="ARBA" id="ARBA00022694"/>
    </source>
</evidence>
<comment type="caution">
    <text evidence="7">The sequence shown here is derived from an EMBL/GenBank/DDBJ whole genome shotgun (WGS) entry which is preliminary data.</text>
</comment>
<dbReference type="RefSeq" id="WP_378284696.1">
    <property type="nucleotide sequence ID" value="NZ_JBHSON010000038.1"/>
</dbReference>
<dbReference type="InterPro" id="IPR036820">
    <property type="entry name" value="Archease_dom_sf"/>
</dbReference>
<evidence type="ECO:0000256" key="5">
    <source>
        <dbReference type="SAM" id="MobiDB-lite"/>
    </source>
</evidence>
<accession>A0ABW1A468</accession>
<dbReference type="Gene3D" id="3.55.10.10">
    <property type="entry name" value="Archease domain"/>
    <property type="match status" value="1"/>
</dbReference>
<evidence type="ECO:0000313" key="8">
    <source>
        <dbReference type="Proteomes" id="UP001596074"/>
    </source>
</evidence>
<keyword evidence="4" id="KW-0106">Calcium</keyword>
<organism evidence="7 8">
    <name type="scientific">Actinomadura rugatobispora</name>
    <dbReference type="NCBI Taxonomy" id="1994"/>
    <lineage>
        <taxon>Bacteria</taxon>
        <taxon>Bacillati</taxon>
        <taxon>Actinomycetota</taxon>
        <taxon>Actinomycetes</taxon>
        <taxon>Streptosporangiales</taxon>
        <taxon>Thermomonosporaceae</taxon>
        <taxon>Actinomadura</taxon>
    </lineage>
</organism>
<proteinExistence type="inferred from homology"/>
<evidence type="ECO:0000259" key="6">
    <source>
        <dbReference type="Pfam" id="PF01951"/>
    </source>
</evidence>
<dbReference type="SUPFAM" id="SSF69819">
    <property type="entry name" value="MTH1598-like"/>
    <property type="match status" value="1"/>
</dbReference>
<dbReference type="Proteomes" id="UP001596074">
    <property type="component" value="Unassembled WGS sequence"/>
</dbReference>
<feature type="compositionally biased region" description="Gly residues" evidence="5">
    <location>
        <begin position="7"/>
        <end position="20"/>
    </location>
</feature>
<name>A0ABW1A468_9ACTN</name>
<evidence type="ECO:0000313" key="7">
    <source>
        <dbReference type="EMBL" id="MFC5748989.1"/>
    </source>
</evidence>
<reference evidence="8" key="1">
    <citation type="journal article" date="2019" name="Int. J. Syst. Evol. Microbiol.">
        <title>The Global Catalogue of Microorganisms (GCM) 10K type strain sequencing project: providing services to taxonomists for standard genome sequencing and annotation.</title>
        <authorList>
            <consortium name="The Broad Institute Genomics Platform"/>
            <consortium name="The Broad Institute Genome Sequencing Center for Infectious Disease"/>
            <person name="Wu L."/>
            <person name="Ma J."/>
        </authorList>
    </citation>
    <scope>NUCLEOTIDE SEQUENCE [LARGE SCALE GENOMIC DNA]</scope>
    <source>
        <strain evidence="8">KCTC 42087</strain>
    </source>
</reference>
<evidence type="ECO:0000256" key="4">
    <source>
        <dbReference type="ARBA" id="ARBA00022837"/>
    </source>
</evidence>
<keyword evidence="2" id="KW-0819">tRNA processing</keyword>
<protein>
    <submittedName>
        <fullName evidence="7">Archease</fullName>
    </submittedName>
</protein>
<comment type="similarity">
    <text evidence="1">Belongs to the archease family.</text>
</comment>
<sequence>MSSTSTGGSGPGPQGGGAGHRGVPHTADLRIEAWGPTRERCVAEAVAGLVECFADTAGVEPLRTVPVEVAPGPDADMLVTVLDEVIYRLEVHGEVVLGAEITGAPGGGLAARLTVGDAARAAAVGAVPKAVSLHDLRFGRDRKTGGRTCAVTVDV</sequence>
<gene>
    <name evidence="7" type="ORF">ACFPZN_25520</name>
</gene>
<feature type="region of interest" description="Disordered" evidence="5">
    <location>
        <begin position="1"/>
        <end position="24"/>
    </location>
</feature>
<dbReference type="Pfam" id="PF01951">
    <property type="entry name" value="Archease"/>
    <property type="match status" value="1"/>
</dbReference>
<keyword evidence="8" id="KW-1185">Reference proteome</keyword>